<dbReference type="SUPFAM" id="SSF57959">
    <property type="entry name" value="Leucine zipper domain"/>
    <property type="match status" value="1"/>
</dbReference>
<evidence type="ECO:0000256" key="1">
    <source>
        <dbReference type="ARBA" id="ARBA00004123"/>
    </source>
</evidence>
<dbReference type="GO" id="GO:0001228">
    <property type="term" value="F:DNA-binding transcription activator activity, RNA polymerase II-specific"/>
    <property type="evidence" value="ECO:0007669"/>
    <property type="project" value="TreeGrafter"/>
</dbReference>
<dbReference type="SUPFAM" id="SSF111430">
    <property type="entry name" value="YAP1 redox domain"/>
    <property type="match status" value="1"/>
</dbReference>
<feature type="compositionally biased region" description="Low complexity" evidence="4">
    <location>
        <begin position="74"/>
        <end position="83"/>
    </location>
</feature>
<dbReference type="InterPro" id="IPR004827">
    <property type="entry name" value="bZIP"/>
</dbReference>
<dbReference type="GeneID" id="28899678"/>
<dbReference type="RefSeq" id="XP_018184828.1">
    <property type="nucleotide sequence ID" value="XM_018334541.1"/>
</dbReference>
<dbReference type="GO" id="GO:0005737">
    <property type="term" value="C:cytoplasm"/>
    <property type="evidence" value="ECO:0007669"/>
    <property type="project" value="UniProtKB-SubCell"/>
</dbReference>
<organism evidence="6 7">
    <name type="scientific">Xylona heveae (strain CBS 132557 / TC161)</name>
    <dbReference type="NCBI Taxonomy" id="1328760"/>
    <lineage>
        <taxon>Eukaryota</taxon>
        <taxon>Fungi</taxon>
        <taxon>Dikarya</taxon>
        <taxon>Ascomycota</taxon>
        <taxon>Pezizomycotina</taxon>
        <taxon>Xylonomycetes</taxon>
        <taxon>Xylonales</taxon>
        <taxon>Xylonaceae</taxon>
        <taxon>Xylona</taxon>
    </lineage>
</organism>
<dbReference type="Gene3D" id="1.10.238.100">
    <property type="entry name" value="YAP1 redox domain. Chain B"/>
    <property type="match status" value="1"/>
</dbReference>
<evidence type="ECO:0000256" key="3">
    <source>
        <dbReference type="ARBA" id="ARBA00023242"/>
    </source>
</evidence>
<evidence type="ECO:0000313" key="6">
    <source>
        <dbReference type="EMBL" id="KZF19273.1"/>
    </source>
</evidence>
<name>A0A164ZMA3_XYLHT</name>
<dbReference type="STRING" id="1328760.A0A164ZMA3"/>
<feature type="domain" description="BZIP" evidence="5">
    <location>
        <begin position="119"/>
        <end position="182"/>
    </location>
</feature>
<dbReference type="EMBL" id="KV407467">
    <property type="protein sequence ID" value="KZF19273.1"/>
    <property type="molecule type" value="Genomic_DNA"/>
</dbReference>
<dbReference type="GO" id="GO:0090575">
    <property type="term" value="C:RNA polymerase II transcription regulator complex"/>
    <property type="evidence" value="ECO:0007669"/>
    <property type="project" value="TreeGrafter"/>
</dbReference>
<reference evidence="6 7" key="1">
    <citation type="journal article" date="2016" name="Fungal Biol.">
        <title>The genome of Xylona heveae provides a window into fungal endophytism.</title>
        <authorList>
            <person name="Gazis R."/>
            <person name="Kuo A."/>
            <person name="Riley R."/>
            <person name="LaButti K."/>
            <person name="Lipzen A."/>
            <person name="Lin J."/>
            <person name="Amirebrahimi M."/>
            <person name="Hesse C.N."/>
            <person name="Spatafora J.W."/>
            <person name="Henrissat B."/>
            <person name="Hainaut M."/>
            <person name="Grigoriev I.V."/>
            <person name="Hibbett D.S."/>
        </authorList>
    </citation>
    <scope>NUCLEOTIDE SEQUENCE [LARGE SCALE GENOMIC DNA]</scope>
    <source>
        <strain evidence="6 7">TC161</strain>
    </source>
</reference>
<dbReference type="FunCoup" id="A0A164ZMA3">
    <property type="interactions" value="240"/>
</dbReference>
<dbReference type="PROSITE" id="PS00036">
    <property type="entry name" value="BZIP_BASIC"/>
    <property type="match status" value="1"/>
</dbReference>
<evidence type="ECO:0000313" key="7">
    <source>
        <dbReference type="Proteomes" id="UP000076632"/>
    </source>
</evidence>
<dbReference type="Gene3D" id="1.20.5.170">
    <property type="match status" value="1"/>
</dbReference>
<dbReference type="Proteomes" id="UP000076632">
    <property type="component" value="Unassembled WGS sequence"/>
</dbReference>
<sequence>MEYTHHPYYNPDPQAYSYLGLPTTTAGTNNVDSDNFGDSAIKAQDPFDQGYSQLSNYAQFEQQAHQALNGSGNGIMSDSSSSIHNAAPEGALNGSLGNAKPSDPDDQIRRSSSEEKELTPAQSRRKEQNRAAQRAFRERKERHVKELEIKLTSMQQALSTMQADKERLERELHHVSMENELLRSTNGNSSNGGAHAQSDPNHHSANVTVGPMRFSPVDFTTSLQEGHRASSASAHRVTVSERTGERLLAAGAAWDIIVEHPLFKKGLVDIGDVCERLKRITQCDGQGPVFGEGEVMRAIEASAASGSDELI</sequence>
<gene>
    <name evidence="6" type="ORF">L228DRAFT_264022</name>
</gene>
<dbReference type="GO" id="GO:0000976">
    <property type="term" value="F:transcription cis-regulatory region binding"/>
    <property type="evidence" value="ECO:0007669"/>
    <property type="project" value="InterPro"/>
</dbReference>
<dbReference type="InParanoid" id="A0A164ZMA3"/>
<dbReference type="PROSITE" id="PS50217">
    <property type="entry name" value="BZIP"/>
    <property type="match status" value="1"/>
</dbReference>
<dbReference type="InterPro" id="IPR050936">
    <property type="entry name" value="AP-1-like"/>
</dbReference>
<dbReference type="CDD" id="cd14688">
    <property type="entry name" value="bZIP_YAP"/>
    <property type="match status" value="1"/>
</dbReference>
<accession>A0A164ZMA3</accession>
<dbReference type="OMA" id="TQCDGQG"/>
<dbReference type="PANTHER" id="PTHR40621">
    <property type="entry name" value="TRANSCRIPTION FACTOR KAPC-RELATED"/>
    <property type="match status" value="1"/>
</dbReference>
<evidence type="ECO:0000256" key="2">
    <source>
        <dbReference type="ARBA" id="ARBA00004496"/>
    </source>
</evidence>
<evidence type="ECO:0000256" key="4">
    <source>
        <dbReference type="SAM" id="MobiDB-lite"/>
    </source>
</evidence>
<dbReference type="AlphaFoldDB" id="A0A164ZMA3"/>
<feature type="compositionally biased region" description="Polar residues" evidence="4">
    <location>
        <begin position="183"/>
        <end position="192"/>
    </location>
</feature>
<dbReference type="PANTHER" id="PTHR40621:SF8">
    <property type="entry name" value="AP-1-LIKE TRANSCRIPTION FACTOR YAP3"/>
    <property type="match status" value="1"/>
</dbReference>
<keyword evidence="3" id="KW-0539">Nucleus</keyword>
<dbReference type="InterPro" id="IPR023167">
    <property type="entry name" value="Yap1_redox_dom_sf"/>
</dbReference>
<feature type="compositionally biased region" description="Basic and acidic residues" evidence="4">
    <location>
        <begin position="102"/>
        <end position="141"/>
    </location>
</feature>
<dbReference type="InterPro" id="IPR046347">
    <property type="entry name" value="bZIP_sf"/>
</dbReference>
<feature type="region of interest" description="Disordered" evidence="4">
    <location>
        <begin position="69"/>
        <end position="141"/>
    </location>
</feature>
<protein>
    <recommendedName>
        <fullName evidence="5">BZIP domain-containing protein</fullName>
    </recommendedName>
</protein>
<proteinExistence type="predicted"/>
<feature type="region of interest" description="Disordered" evidence="4">
    <location>
        <begin position="183"/>
        <end position="213"/>
    </location>
</feature>
<keyword evidence="7" id="KW-1185">Reference proteome</keyword>
<dbReference type="OrthoDB" id="4940293at2759"/>
<comment type="subcellular location">
    <subcellularLocation>
        <location evidence="2">Cytoplasm</location>
    </subcellularLocation>
    <subcellularLocation>
        <location evidence="1">Nucleus</location>
    </subcellularLocation>
</comment>
<evidence type="ECO:0000259" key="5">
    <source>
        <dbReference type="PROSITE" id="PS50217"/>
    </source>
</evidence>
<dbReference type="SMART" id="SM00338">
    <property type="entry name" value="BRLZ"/>
    <property type="match status" value="1"/>
</dbReference>